<dbReference type="InterPro" id="IPR012337">
    <property type="entry name" value="RNaseH-like_sf"/>
</dbReference>
<dbReference type="PANTHER" id="PTHR46289">
    <property type="entry name" value="52 KDA REPRESSOR OF THE INHIBITOR OF THE PROTEIN KINASE-LIKE PROTEIN-RELATED"/>
    <property type="match status" value="1"/>
</dbReference>
<dbReference type="InterPro" id="IPR008906">
    <property type="entry name" value="HATC_C_dom"/>
</dbReference>
<dbReference type="Proteomes" id="UP001159363">
    <property type="component" value="Chromosome 3"/>
</dbReference>
<dbReference type="InterPro" id="IPR052958">
    <property type="entry name" value="IFN-induced_PKR_regulator"/>
</dbReference>
<dbReference type="SUPFAM" id="SSF53098">
    <property type="entry name" value="Ribonuclease H-like"/>
    <property type="match status" value="1"/>
</dbReference>
<comment type="caution">
    <text evidence="2">The sequence shown here is derived from an EMBL/GenBank/DDBJ whole genome shotgun (WGS) entry which is preliminary data.</text>
</comment>
<accession>A0ABQ9HWQ0</accession>
<reference evidence="2 3" key="1">
    <citation type="submission" date="2023-02" db="EMBL/GenBank/DDBJ databases">
        <title>LHISI_Scaffold_Assembly.</title>
        <authorList>
            <person name="Stuart O.P."/>
            <person name="Cleave R."/>
            <person name="Magrath M.J.L."/>
            <person name="Mikheyev A.S."/>
        </authorList>
    </citation>
    <scope>NUCLEOTIDE SEQUENCE [LARGE SCALE GENOMIC DNA]</scope>
    <source>
        <strain evidence="2">Daus_M_001</strain>
        <tissue evidence="2">Leg muscle</tissue>
    </source>
</reference>
<keyword evidence="3" id="KW-1185">Reference proteome</keyword>
<protein>
    <recommendedName>
        <fullName evidence="1">HAT C-terminal dimerisation domain-containing protein</fullName>
    </recommendedName>
</protein>
<dbReference type="EMBL" id="JARBHB010000003">
    <property type="protein sequence ID" value="KAJ8888770.1"/>
    <property type="molecule type" value="Genomic_DNA"/>
</dbReference>
<feature type="domain" description="HAT C-terminal dimerisation" evidence="1">
    <location>
        <begin position="17"/>
        <end position="79"/>
    </location>
</feature>
<dbReference type="PANTHER" id="PTHR46289:SF14">
    <property type="entry name" value="DUF4371 DOMAIN-CONTAINING PROTEIN"/>
    <property type="match status" value="1"/>
</dbReference>
<organism evidence="2 3">
    <name type="scientific">Dryococelus australis</name>
    <dbReference type="NCBI Taxonomy" id="614101"/>
    <lineage>
        <taxon>Eukaryota</taxon>
        <taxon>Metazoa</taxon>
        <taxon>Ecdysozoa</taxon>
        <taxon>Arthropoda</taxon>
        <taxon>Hexapoda</taxon>
        <taxon>Insecta</taxon>
        <taxon>Pterygota</taxon>
        <taxon>Neoptera</taxon>
        <taxon>Polyneoptera</taxon>
        <taxon>Phasmatodea</taxon>
        <taxon>Verophasmatodea</taxon>
        <taxon>Anareolatae</taxon>
        <taxon>Phasmatidae</taxon>
        <taxon>Eurycanthinae</taxon>
        <taxon>Dryococelus</taxon>
    </lineage>
</organism>
<evidence type="ECO:0000313" key="3">
    <source>
        <dbReference type="Proteomes" id="UP001159363"/>
    </source>
</evidence>
<dbReference type="Pfam" id="PF05699">
    <property type="entry name" value="Dimer_Tnp_hAT"/>
    <property type="match status" value="1"/>
</dbReference>
<name>A0ABQ9HWQ0_9NEOP</name>
<evidence type="ECO:0000259" key="1">
    <source>
        <dbReference type="Pfam" id="PF05699"/>
    </source>
</evidence>
<evidence type="ECO:0000313" key="2">
    <source>
        <dbReference type="EMBL" id="KAJ8888770.1"/>
    </source>
</evidence>
<proteinExistence type="predicted"/>
<sequence length="102" mass="11705">MKWENSKDELPKDAITALMKCEEVLFPNLHILIKILATFPVTTATVERSFSTLKRLKTNLRNSTDENSLNGLALMSIQRSIPLNEDILFEKFAKKGRRMLLI</sequence>
<gene>
    <name evidence="2" type="ORF">PR048_008262</name>
</gene>